<dbReference type="PROSITE" id="PS51419">
    <property type="entry name" value="RAB"/>
    <property type="match status" value="1"/>
</dbReference>
<evidence type="ECO:0000256" key="3">
    <source>
        <dbReference type="SAM" id="MobiDB-lite"/>
    </source>
</evidence>
<accession>A0ABP0GF75</accession>
<evidence type="ECO:0000313" key="5">
    <source>
        <dbReference type="Proteomes" id="UP001642483"/>
    </source>
</evidence>
<dbReference type="Pfam" id="PF00071">
    <property type="entry name" value="Ras"/>
    <property type="match status" value="1"/>
</dbReference>
<dbReference type="SUPFAM" id="SSF52540">
    <property type="entry name" value="P-loop containing nucleoside triphosphate hydrolases"/>
    <property type="match status" value="1"/>
</dbReference>
<dbReference type="NCBIfam" id="TIGR00231">
    <property type="entry name" value="small_GTP"/>
    <property type="match status" value="1"/>
</dbReference>
<feature type="compositionally biased region" description="Basic and acidic residues" evidence="3">
    <location>
        <begin position="187"/>
        <end position="196"/>
    </location>
</feature>
<dbReference type="InterPro" id="IPR050227">
    <property type="entry name" value="Rab"/>
</dbReference>
<sequence>MAREYDHLFKLLIIGDSGVGKSSLLLRFADNTFTGSYITTIGVDFKIRTVDIEGEKVKLQIWDTAGQERFRTITSTYYRGTHGVIVVYDVQSAESFVNVKRWLHEIDQNCDTVSRILVGNKDDSPEKKVVETADARKFADQINISLYETSAKENKNVEQMFTAITRQVLRTKKNARLQAGDGQTGNDRIRLNEKGKKPSKKKSGCC</sequence>
<evidence type="ECO:0000313" key="4">
    <source>
        <dbReference type="EMBL" id="CAK8690431.1"/>
    </source>
</evidence>
<dbReference type="SMART" id="SM00177">
    <property type="entry name" value="ARF"/>
    <property type="match status" value="1"/>
</dbReference>
<dbReference type="SMART" id="SM00174">
    <property type="entry name" value="RHO"/>
    <property type="match status" value="1"/>
</dbReference>
<dbReference type="InterPro" id="IPR027417">
    <property type="entry name" value="P-loop_NTPase"/>
</dbReference>
<gene>
    <name evidence="4" type="ORF">CVLEPA_LOCUS23053</name>
</gene>
<evidence type="ECO:0000256" key="1">
    <source>
        <dbReference type="ARBA" id="ARBA00022741"/>
    </source>
</evidence>
<feature type="compositionally biased region" description="Basic residues" evidence="3">
    <location>
        <begin position="197"/>
        <end position="206"/>
    </location>
</feature>
<feature type="region of interest" description="Disordered" evidence="3">
    <location>
        <begin position="174"/>
        <end position="206"/>
    </location>
</feature>
<dbReference type="PROSITE" id="PS51420">
    <property type="entry name" value="RHO"/>
    <property type="match status" value="1"/>
</dbReference>
<dbReference type="PRINTS" id="PR00449">
    <property type="entry name" value="RASTRNSFRMNG"/>
</dbReference>
<dbReference type="Proteomes" id="UP001642483">
    <property type="component" value="Unassembled WGS sequence"/>
</dbReference>
<dbReference type="InterPro" id="IPR001806">
    <property type="entry name" value="Small_GTPase"/>
</dbReference>
<dbReference type="EMBL" id="CAWYQH010000119">
    <property type="protein sequence ID" value="CAK8690431.1"/>
    <property type="molecule type" value="Genomic_DNA"/>
</dbReference>
<dbReference type="InterPro" id="IPR005225">
    <property type="entry name" value="Small_GTP-bd"/>
</dbReference>
<reference evidence="4 5" key="1">
    <citation type="submission" date="2024-02" db="EMBL/GenBank/DDBJ databases">
        <authorList>
            <person name="Daric V."/>
            <person name="Darras S."/>
        </authorList>
    </citation>
    <scope>NUCLEOTIDE SEQUENCE [LARGE SCALE GENOMIC DNA]</scope>
</reference>
<dbReference type="SMART" id="SM00173">
    <property type="entry name" value="RAS"/>
    <property type="match status" value="1"/>
</dbReference>
<name>A0ABP0GF75_CLALP</name>
<dbReference type="SMART" id="SM00175">
    <property type="entry name" value="RAB"/>
    <property type="match status" value="1"/>
</dbReference>
<evidence type="ECO:0008006" key="6">
    <source>
        <dbReference type="Google" id="ProtNLM"/>
    </source>
</evidence>
<organism evidence="4 5">
    <name type="scientific">Clavelina lepadiformis</name>
    <name type="common">Light-bulb sea squirt</name>
    <name type="synonym">Ascidia lepadiformis</name>
    <dbReference type="NCBI Taxonomy" id="159417"/>
    <lineage>
        <taxon>Eukaryota</taxon>
        <taxon>Metazoa</taxon>
        <taxon>Chordata</taxon>
        <taxon>Tunicata</taxon>
        <taxon>Ascidiacea</taxon>
        <taxon>Aplousobranchia</taxon>
        <taxon>Clavelinidae</taxon>
        <taxon>Clavelina</taxon>
    </lineage>
</organism>
<protein>
    <recommendedName>
        <fullName evidence="6">Ras-related protein Rab-35</fullName>
    </recommendedName>
</protein>
<keyword evidence="5" id="KW-1185">Reference proteome</keyword>
<dbReference type="Gene3D" id="3.40.50.300">
    <property type="entry name" value="P-loop containing nucleotide triphosphate hydrolases"/>
    <property type="match status" value="1"/>
</dbReference>
<dbReference type="SMART" id="SM00176">
    <property type="entry name" value="RAN"/>
    <property type="match status" value="1"/>
</dbReference>
<keyword evidence="2" id="KW-0342">GTP-binding</keyword>
<comment type="caution">
    <text evidence="4">The sequence shown here is derived from an EMBL/GenBank/DDBJ whole genome shotgun (WGS) entry which is preliminary data.</text>
</comment>
<keyword evidence="1" id="KW-0547">Nucleotide-binding</keyword>
<evidence type="ECO:0000256" key="2">
    <source>
        <dbReference type="ARBA" id="ARBA00023134"/>
    </source>
</evidence>
<dbReference type="PROSITE" id="PS51417">
    <property type="entry name" value="ARF"/>
    <property type="match status" value="1"/>
</dbReference>
<dbReference type="PROSITE" id="PS51421">
    <property type="entry name" value="RAS"/>
    <property type="match status" value="1"/>
</dbReference>
<dbReference type="PANTHER" id="PTHR47977">
    <property type="entry name" value="RAS-RELATED PROTEIN RAB"/>
    <property type="match status" value="1"/>
</dbReference>
<proteinExistence type="predicted"/>